<keyword evidence="3" id="KW-1185">Reference proteome</keyword>
<name>A0A9D4KNS4_DREPO</name>
<feature type="compositionally biased region" description="Polar residues" evidence="1">
    <location>
        <begin position="151"/>
        <end position="162"/>
    </location>
</feature>
<evidence type="ECO:0000313" key="2">
    <source>
        <dbReference type="EMBL" id="KAH3843308.1"/>
    </source>
</evidence>
<feature type="region of interest" description="Disordered" evidence="1">
    <location>
        <begin position="132"/>
        <end position="172"/>
    </location>
</feature>
<accession>A0A9D4KNS4</accession>
<sequence>MWRVTKSNQCRRRVFPSRIDVTLKGNFGCARPMLVWSLGWVMWTWMVEIDLNEEVMLKQNFGWAWSMWVGRHMVDNGAMYSHFGWVWSMWAGHWWLVMGPCIVEIGRIVIRDGQYQFEVNRCINEDVNFQGSKGSSANSAGGDSGQDEWTDGQTAEITTKSPRCNKERGDNQ</sequence>
<evidence type="ECO:0000313" key="3">
    <source>
        <dbReference type="Proteomes" id="UP000828390"/>
    </source>
</evidence>
<dbReference type="AlphaFoldDB" id="A0A9D4KNS4"/>
<proteinExistence type="predicted"/>
<reference evidence="2" key="1">
    <citation type="journal article" date="2019" name="bioRxiv">
        <title>The Genome of the Zebra Mussel, Dreissena polymorpha: A Resource for Invasive Species Research.</title>
        <authorList>
            <person name="McCartney M.A."/>
            <person name="Auch B."/>
            <person name="Kono T."/>
            <person name="Mallez S."/>
            <person name="Zhang Y."/>
            <person name="Obille A."/>
            <person name="Becker A."/>
            <person name="Abrahante J.E."/>
            <person name="Garbe J."/>
            <person name="Badalamenti J.P."/>
            <person name="Herman A."/>
            <person name="Mangelson H."/>
            <person name="Liachko I."/>
            <person name="Sullivan S."/>
            <person name="Sone E.D."/>
            <person name="Koren S."/>
            <person name="Silverstein K.A.T."/>
            <person name="Beckman K.B."/>
            <person name="Gohl D.M."/>
        </authorList>
    </citation>
    <scope>NUCLEOTIDE SEQUENCE</scope>
    <source>
        <strain evidence="2">Duluth1</strain>
        <tissue evidence="2">Whole animal</tissue>
    </source>
</reference>
<gene>
    <name evidence="2" type="ORF">DPMN_116822</name>
</gene>
<dbReference type="EMBL" id="JAIWYP010000004">
    <property type="protein sequence ID" value="KAH3843308.1"/>
    <property type="molecule type" value="Genomic_DNA"/>
</dbReference>
<evidence type="ECO:0000256" key="1">
    <source>
        <dbReference type="SAM" id="MobiDB-lite"/>
    </source>
</evidence>
<comment type="caution">
    <text evidence="2">The sequence shown here is derived from an EMBL/GenBank/DDBJ whole genome shotgun (WGS) entry which is preliminary data.</text>
</comment>
<dbReference type="Proteomes" id="UP000828390">
    <property type="component" value="Unassembled WGS sequence"/>
</dbReference>
<protein>
    <submittedName>
        <fullName evidence="2">Uncharacterized protein</fullName>
    </submittedName>
</protein>
<organism evidence="2 3">
    <name type="scientific">Dreissena polymorpha</name>
    <name type="common">Zebra mussel</name>
    <name type="synonym">Mytilus polymorpha</name>
    <dbReference type="NCBI Taxonomy" id="45954"/>
    <lineage>
        <taxon>Eukaryota</taxon>
        <taxon>Metazoa</taxon>
        <taxon>Spiralia</taxon>
        <taxon>Lophotrochozoa</taxon>
        <taxon>Mollusca</taxon>
        <taxon>Bivalvia</taxon>
        <taxon>Autobranchia</taxon>
        <taxon>Heteroconchia</taxon>
        <taxon>Euheterodonta</taxon>
        <taxon>Imparidentia</taxon>
        <taxon>Neoheterodontei</taxon>
        <taxon>Myida</taxon>
        <taxon>Dreissenoidea</taxon>
        <taxon>Dreissenidae</taxon>
        <taxon>Dreissena</taxon>
    </lineage>
</organism>
<feature type="compositionally biased region" description="Low complexity" evidence="1">
    <location>
        <begin position="132"/>
        <end position="141"/>
    </location>
</feature>
<reference evidence="2" key="2">
    <citation type="submission" date="2020-11" db="EMBL/GenBank/DDBJ databases">
        <authorList>
            <person name="McCartney M.A."/>
            <person name="Auch B."/>
            <person name="Kono T."/>
            <person name="Mallez S."/>
            <person name="Becker A."/>
            <person name="Gohl D.M."/>
            <person name="Silverstein K.A.T."/>
            <person name="Koren S."/>
            <person name="Bechman K.B."/>
            <person name="Herman A."/>
            <person name="Abrahante J.E."/>
            <person name="Garbe J."/>
        </authorList>
    </citation>
    <scope>NUCLEOTIDE SEQUENCE</scope>
    <source>
        <strain evidence="2">Duluth1</strain>
        <tissue evidence="2">Whole animal</tissue>
    </source>
</reference>